<evidence type="ECO:0000256" key="2">
    <source>
        <dbReference type="SAM" id="Phobius"/>
    </source>
</evidence>
<comment type="caution">
    <text evidence="3">The sequence shown here is derived from an EMBL/GenBank/DDBJ whole genome shotgun (WGS) entry which is preliminary data.</text>
</comment>
<keyword evidence="4" id="KW-1185">Reference proteome</keyword>
<dbReference type="AlphaFoldDB" id="A0ABD3QHY2"/>
<protein>
    <submittedName>
        <fullName evidence="3">Uncharacterized protein</fullName>
    </submittedName>
</protein>
<organism evidence="3 4">
    <name type="scientific">Cyclotella atomus</name>
    <dbReference type="NCBI Taxonomy" id="382360"/>
    <lineage>
        <taxon>Eukaryota</taxon>
        <taxon>Sar</taxon>
        <taxon>Stramenopiles</taxon>
        <taxon>Ochrophyta</taxon>
        <taxon>Bacillariophyta</taxon>
        <taxon>Coscinodiscophyceae</taxon>
        <taxon>Thalassiosirophycidae</taxon>
        <taxon>Stephanodiscales</taxon>
        <taxon>Stephanodiscaceae</taxon>
        <taxon>Cyclotella</taxon>
    </lineage>
</organism>
<keyword evidence="2" id="KW-0812">Transmembrane</keyword>
<accession>A0ABD3QHY2</accession>
<feature type="transmembrane region" description="Helical" evidence="2">
    <location>
        <begin position="116"/>
        <end position="137"/>
    </location>
</feature>
<reference evidence="3 4" key="1">
    <citation type="submission" date="2024-10" db="EMBL/GenBank/DDBJ databases">
        <title>Updated reference genomes for cyclostephanoid diatoms.</title>
        <authorList>
            <person name="Roberts W.R."/>
            <person name="Alverson A.J."/>
        </authorList>
    </citation>
    <scope>NUCLEOTIDE SEQUENCE [LARGE SCALE GENOMIC DNA]</scope>
    <source>
        <strain evidence="3 4">AJA010-31</strain>
    </source>
</reference>
<keyword evidence="2" id="KW-1133">Transmembrane helix</keyword>
<feature type="region of interest" description="Disordered" evidence="1">
    <location>
        <begin position="144"/>
        <end position="164"/>
    </location>
</feature>
<evidence type="ECO:0000256" key="1">
    <source>
        <dbReference type="SAM" id="MobiDB-lite"/>
    </source>
</evidence>
<gene>
    <name evidence="3" type="ORF">ACHAWO_002407</name>
</gene>
<evidence type="ECO:0000313" key="4">
    <source>
        <dbReference type="Proteomes" id="UP001530400"/>
    </source>
</evidence>
<keyword evidence="2" id="KW-0472">Membrane</keyword>
<evidence type="ECO:0000313" key="3">
    <source>
        <dbReference type="EMBL" id="KAL3799513.1"/>
    </source>
</evidence>
<proteinExistence type="predicted"/>
<sequence length="466" mass="51665">MEYQSRSQYDISNYNTLFKDYVNQNTTKVATDMALIGLPIVGADQVIMVRLNLLVPTVVHVGYLLIPCQFVAPPPTSEPTTANPVPTALPSMFPSEMPTVAPSKKEPVVDVVSQSFALGISLGIAGACVIVLLGHMYRSHLESSEEKLEDESHNARDADEEEQALETGIEVTDLVEHDDEETQKTESISAFTFDISAVRLDDRDNQSNQLLDTSFHKNQAPNDSLLLSHQSSASYEHFLALGMSVREARDRVSQMFPDVHNSEMVHAASFSSSNGSFDDDIQHADSYPESFHASMFDGSTDELDNYKNQNIEVFREAVEQAVYDVEGMMMLAVTNALTQSPSSSAIDQDHSAFEAECLYQSFDWWKRHEHSAVDFRKEYFQELLNRVVSLVFYNKIPPLQGAQIVHGCATIIGLPLLRTLPQTTIIIQGMLKTNNLALGQKCIKKAFKLFGDIDSAAVATDNHGFG</sequence>
<name>A0ABD3QHY2_9STRA</name>
<dbReference type="Proteomes" id="UP001530400">
    <property type="component" value="Unassembled WGS sequence"/>
</dbReference>
<feature type="compositionally biased region" description="Basic and acidic residues" evidence="1">
    <location>
        <begin position="144"/>
        <end position="157"/>
    </location>
</feature>
<dbReference type="EMBL" id="JALLPJ020000183">
    <property type="protein sequence ID" value="KAL3799513.1"/>
    <property type="molecule type" value="Genomic_DNA"/>
</dbReference>